<organism evidence="1 2">
    <name type="scientific">Sedimentitalea todarodis</name>
    <dbReference type="NCBI Taxonomy" id="1631240"/>
    <lineage>
        <taxon>Bacteria</taxon>
        <taxon>Pseudomonadati</taxon>
        <taxon>Pseudomonadota</taxon>
        <taxon>Alphaproteobacteria</taxon>
        <taxon>Rhodobacterales</taxon>
        <taxon>Paracoccaceae</taxon>
        <taxon>Sedimentitalea</taxon>
    </lineage>
</organism>
<protein>
    <submittedName>
        <fullName evidence="1">AlpA family phage regulatory protein</fullName>
    </submittedName>
</protein>
<dbReference type="Proteomes" id="UP001255416">
    <property type="component" value="Unassembled WGS sequence"/>
</dbReference>
<dbReference type="InterPro" id="IPR010260">
    <property type="entry name" value="AlpA"/>
</dbReference>
<accession>A0ABU3V9C3</accession>
<comment type="caution">
    <text evidence="1">The sequence shown here is derived from an EMBL/GenBank/DDBJ whole genome shotgun (WGS) entry which is preliminary data.</text>
</comment>
<name>A0ABU3V9C3_9RHOB</name>
<dbReference type="Gene3D" id="1.10.238.160">
    <property type="match status" value="1"/>
</dbReference>
<dbReference type="EMBL" id="JASMWN010000002">
    <property type="protein sequence ID" value="MDU9002762.1"/>
    <property type="molecule type" value="Genomic_DNA"/>
</dbReference>
<dbReference type="SUPFAM" id="SSF46955">
    <property type="entry name" value="Putative DNA-binding domain"/>
    <property type="match status" value="1"/>
</dbReference>
<evidence type="ECO:0000313" key="1">
    <source>
        <dbReference type="EMBL" id="MDU9002762.1"/>
    </source>
</evidence>
<dbReference type="RefSeq" id="WP_316773097.1">
    <property type="nucleotide sequence ID" value="NZ_JASMWN010000002.1"/>
</dbReference>
<dbReference type="Pfam" id="PF05930">
    <property type="entry name" value="Phage_AlpA"/>
    <property type="match status" value="1"/>
</dbReference>
<dbReference type="InterPro" id="IPR009061">
    <property type="entry name" value="DNA-bd_dom_put_sf"/>
</dbReference>
<reference evidence="2" key="1">
    <citation type="submission" date="2023-05" db="EMBL/GenBank/DDBJ databases">
        <title>Sedimentitalea sp. nov. JM2-8.</title>
        <authorList>
            <person name="Huang J."/>
        </authorList>
    </citation>
    <scope>NUCLEOTIDE SEQUENCE [LARGE SCALE GENOMIC DNA]</scope>
    <source>
        <strain evidence="2">KHS03</strain>
    </source>
</reference>
<evidence type="ECO:0000313" key="2">
    <source>
        <dbReference type="Proteomes" id="UP001255416"/>
    </source>
</evidence>
<gene>
    <name evidence="1" type="ORF">QO231_02705</name>
</gene>
<keyword evidence="2" id="KW-1185">Reference proteome</keyword>
<sequence>MTRYLAATQVQERFQISRSTLYRWQVCQTVAFPRPVKIGHRILWREADLTAFDEKLATSGTT</sequence>
<proteinExistence type="predicted"/>